<dbReference type="InterPro" id="IPR036249">
    <property type="entry name" value="Thioredoxin-like_sf"/>
</dbReference>
<name>A0ABP0RH96_9DINO</name>
<keyword evidence="2" id="KW-0575">Peroxidase</keyword>
<comment type="similarity">
    <text evidence="1">Belongs to the peroxiredoxin family. Prx5 subfamily.</text>
</comment>
<feature type="chain" id="PRO_5045318853" description="Thioredoxin domain-containing protein" evidence="5">
    <location>
        <begin position="20"/>
        <end position="626"/>
    </location>
</feature>
<gene>
    <name evidence="7" type="ORF">SCF082_LOCUS46617</name>
</gene>
<comment type="caution">
    <text evidence="7">The sequence shown here is derived from an EMBL/GenBank/DDBJ whole genome shotgun (WGS) entry which is preliminary data.</text>
</comment>
<protein>
    <recommendedName>
        <fullName evidence="6">Thioredoxin domain-containing protein</fullName>
    </recommendedName>
</protein>
<dbReference type="PANTHER" id="PTHR10430">
    <property type="entry name" value="PEROXIREDOXIN"/>
    <property type="match status" value="1"/>
</dbReference>
<evidence type="ECO:0000313" key="8">
    <source>
        <dbReference type="Proteomes" id="UP001642464"/>
    </source>
</evidence>
<reference evidence="7 8" key="1">
    <citation type="submission" date="2024-02" db="EMBL/GenBank/DDBJ databases">
        <authorList>
            <person name="Chen Y."/>
            <person name="Shah S."/>
            <person name="Dougan E. K."/>
            <person name="Thang M."/>
            <person name="Chan C."/>
        </authorList>
    </citation>
    <scope>NUCLEOTIDE SEQUENCE [LARGE SCALE GENOMIC DNA]</scope>
</reference>
<keyword evidence="8" id="KW-1185">Reference proteome</keyword>
<evidence type="ECO:0000313" key="7">
    <source>
        <dbReference type="EMBL" id="CAK9099529.1"/>
    </source>
</evidence>
<feature type="domain" description="Thioredoxin" evidence="6">
    <location>
        <begin position="475"/>
        <end position="626"/>
    </location>
</feature>
<evidence type="ECO:0000256" key="1">
    <source>
        <dbReference type="ARBA" id="ARBA00010505"/>
    </source>
</evidence>
<dbReference type="SUPFAM" id="SSF52833">
    <property type="entry name" value="Thioredoxin-like"/>
    <property type="match status" value="1"/>
</dbReference>
<accession>A0ABP0RH96</accession>
<dbReference type="Pfam" id="PF08534">
    <property type="entry name" value="Redoxin"/>
    <property type="match status" value="1"/>
</dbReference>
<dbReference type="PROSITE" id="PS51352">
    <property type="entry name" value="THIOREDOXIN_2"/>
    <property type="match status" value="1"/>
</dbReference>
<dbReference type="EMBL" id="CAXAMM010041462">
    <property type="protein sequence ID" value="CAK9099529.1"/>
    <property type="molecule type" value="Genomic_DNA"/>
</dbReference>
<dbReference type="InterPro" id="IPR037944">
    <property type="entry name" value="PRX5-like"/>
</dbReference>
<evidence type="ECO:0000256" key="5">
    <source>
        <dbReference type="SAM" id="SignalP"/>
    </source>
</evidence>
<dbReference type="InterPro" id="IPR013766">
    <property type="entry name" value="Thioredoxin_domain"/>
</dbReference>
<keyword evidence="5" id="KW-0732">Signal</keyword>
<dbReference type="Proteomes" id="UP001642464">
    <property type="component" value="Unassembled WGS sequence"/>
</dbReference>
<proteinExistence type="inferred from homology"/>
<evidence type="ECO:0000256" key="3">
    <source>
        <dbReference type="ARBA" id="ARBA00022862"/>
    </source>
</evidence>
<keyword evidence="4" id="KW-0560">Oxidoreductase</keyword>
<dbReference type="CDD" id="cd03013">
    <property type="entry name" value="PRX5_like"/>
    <property type="match status" value="1"/>
</dbReference>
<dbReference type="Gene3D" id="3.40.30.10">
    <property type="entry name" value="Glutaredoxin"/>
    <property type="match status" value="1"/>
</dbReference>
<sequence>MKFLRLFHFVLIGLPSGAAVALREIKRPTGRSEPQRIRTDPGSVAWPMVQFAIPQKNGDVYAFGKAFNSSWRHGVPPQRRPGGAEEPNLTVQLWGQRGVQVKLPVSLSGSFSEIVFQDPSSASEPRQCEVCRRMAEPGGGRTDLDGHWSCQKCVLRWELLGWRPCAAKMPGEVTDGVTLRRAQVALAILVGHRTTLRRRALFPDGWYALHVGPLGESEASDDSVFEWPEAPEEKNLPHQAVVGLLCLQRESARVAISGDWRGPEQRYKITKTVPLKDCLPCHGPGRPEEPWRLGAVVRRRVLELAADMKVLENPHVEPDATSLELVNTWETKWSWNWWSGDDWTTGGRLGSAIGAWRVLAKTEILCFGDIPDLVRLGLLALEERELGGRCPAELVNVGWLLPVPGKPVEHSKAQQLSPPLWVQSRPESTQWVPGVNQPRRFAQQLRSFFGTSESFVGTASPNAGPQCRISIARQAKEGDSLPSVEIDEGKPGEAVNVAELFKGKKGVLFAVPGAFTPTCSEKHLPGYIEQAEELKAAGAEVVACVSVNDAFVMKAWGEQQKAEGKVRMLADAKCELTKALDMELDASAKLGNIRSERYAMIIDDGKITKIAMGEDSFAPEILAALK</sequence>
<dbReference type="InterPro" id="IPR013740">
    <property type="entry name" value="Redoxin"/>
</dbReference>
<dbReference type="PANTHER" id="PTHR10430:SF16">
    <property type="entry name" value="PEROXIREDOXIN-5, MITOCHONDRIAL"/>
    <property type="match status" value="1"/>
</dbReference>
<feature type="signal peptide" evidence="5">
    <location>
        <begin position="1"/>
        <end position="19"/>
    </location>
</feature>
<evidence type="ECO:0000256" key="4">
    <source>
        <dbReference type="ARBA" id="ARBA00023002"/>
    </source>
</evidence>
<evidence type="ECO:0000259" key="6">
    <source>
        <dbReference type="PROSITE" id="PS51352"/>
    </source>
</evidence>
<evidence type="ECO:0000256" key="2">
    <source>
        <dbReference type="ARBA" id="ARBA00022559"/>
    </source>
</evidence>
<keyword evidence="3" id="KW-0049">Antioxidant</keyword>
<organism evidence="7 8">
    <name type="scientific">Durusdinium trenchii</name>
    <dbReference type="NCBI Taxonomy" id="1381693"/>
    <lineage>
        <taxon>Eukaryota</taxon>
        <taxon>Sar</taxon>
        <taxon>Alveolata</taxon>
        <taxon>Dinophyceae</taxon>
        <taxon>Suessiales</taxon>
        <taxon>Symbiodiniaceae</taxon>
        <taxon>Durusdinium</taxon>
    </lineage>
</organism>